<name>A0A7D9HW26_PARCT</name>
<dbReference type="InterPro" id="IPR036691">
    <property type="entry name" value="Endo/exonu/phosph_ase_sf"/>
</dbReference>
<gene>
    <name evidence="1" type="ORF">PACLA_8A054438</name>
</gene>
<accession>A0A7D9HW26</accession>
<protein>
    <submittedName>
        <fullName evidence="1">Uncharacterized protein</fullName>
    </submittedName>
</protein>
<evidence type="ECO:0000313" key="2">
    <source>
        <dbReference type="Proteomes" id="UP001152795"/>
    </source>
</evidence>
<evidence type="ECO:0000313" key="1">
    <source>
        <dbReference type="EMBL" id="CAB3995199.1"/>
    </source>
</evidence>
<dbReference type="Proteomes" id="UP001152795">
    <property type="component" value="Unassembled WGS sequence"/>
</dbReference>
<dbReference type="EMBL" id="CACRXK020002618">
    <property type="protein sequence ID" value="CAB3995199.1"/>
    <property type="molecule type" value="Genomic_DNA"/>
</dbReference>
<dbReference type="PANTHER" id="PTHR47510">
    <property type="entry name" value="REVERSE TRANSCRIPTASE DOMAIN-CONTAINING PROTEIN"/>
    <property type="match status" value="1"/>
</dbReference>
<dbReference type="PANTHER" id="PTHR47510:SF3">
    <property type="entry name" value="ENDO_EXONUCLEASE_PHOSPHATASE DOMAIN-CONTAINING PROTEIN"/>
    <property type="match status" value="1"/>
</dbReference>
<dbReference type="SUPFAM" id="SSF56672">
    <property type="entry name" value="DNA/RNA polymerases"/>
    <property type="match status" value="1"/>
</dbReference>
<dbReference type="SUPFAM" id="SSF56219">
    <property type="entry name" value="DNase I-like"/>
    <property type="match status" value="1"/>
</dbReference>
<dbReference type="AlphaFoldDB" id="A0A7D9HW26"/>
<dbReference type="OrthoDB" id="5986507at2759"/>
<reference evidence="1" key="1">
    <citation type="submission" date="2020-04" db="EMBL/GenBank/DDBJ databases">
        <authorList>
            <person name="Alioto T."/>
            <person name="Alioto T."/>
            <person name="Gomez Garrido J."/>
        </authorList>
    </citation>
    <scope>NUCLEOTIDE SEQUENCE</scope>
    <source>
        <strain evidence="1">A484AB</strain>
    </source>
</reference>
<comment type="caution">
    <text evidence="1">The sequence shown here is derived from an EMBL/GenBank/DDBJ whole genome shotgun (WGS) entry which is preliminary data.</text>
</comment>
<proteinExistence type="predicted"/>
<dbReference type="InterPro" id="IPR043502">
    <property type="entry name" value="DNA/RNA_pol_sf"/>
</dbReference>
<sequence>MDVITLSETWLKNNPALLEYTAIPGYSAVSRNRESIKGGGVGAYISETINFKRRSDIESLQPDLEHLWLELPGRNKHSKALIGVIYRSTRMLCEADWMDRLEALIGYLTVSWDGLLVLTGDVNIDMLKPLDSRTVKYQSILDVFRLKQIVTKPTRITCTSKTLLDHIVNLPQNITYTDIIPCLIVCDHDAPFACINIRVPRFQPRFKYIRNERHFNASAFKEDFSSLPLNIVYGLESPDDMVDIMNSLIKECIDRHAPLRKVKVTHPPAPWLQTDEIRHLQTERDRLRRDFKRMVVRKPGYCSEQYGTKSKRLLVKQEATRTLGTEPDDLQDLLNLVQSLPEQTKHSSFTLNNVHRFEIVKEISRLRSDTSTGFDQIPVKFIKHVSNDLAGPLTYIINTCIDSSIFPRTWKTARVSPIRKINNPTCEKDYRPISILPALSKIFEHLVNNQIVTYIDEQGLLASGISGYRRGHSTTTVLLRIRDDVIKAMKRGEVTMMVCADYSNQSIFFYLAPGNLHITSLHY</sequence>
<keyword evidence="2" id="KW-1185">Reference proteome</keyword>
<dbReference type="Gene3D" id="3.60.10.10">
    <property type="entry name" value="Endonuclease/exonuclease/phosphatase"/>
    <property type="match status" value="1"/>
</dbReference>
<organism evidence="1 2">
    <name type="scientific">Paramuricea clavata</name>
    <name type="common">Red gorgonian</name>
    <name type="synonym">Violescent sea-whip</name>
    <dbReference type="NCBI Taxonomy" id="317549"/>
    <lineage>
        <taxon>Eukaryota</taxon>
        <taxon>Metazoa</taxon>
        <taxon>Cnidaria</taxon>
        <taxon>Anthozoa</taxon>
        <taxon>Octocorallia</taxon>
        <taxon>Malacalcyonacea</taxon>
        <taxon>Plexauridae</taxon>
        <taxon>Paramuricea</taxon>
    </lineage>
</organism>